<dbReference type="InterPro" id="IPR055259">
    <property type="entry name" value="YkvP/CgeB_Glyco_trans-like"/>
</dbReference>
<organism evidence="3 4">
    <name type="scientific">Fontibacillus phaseoli</name>
    <dbReference type="NCBI Taxonomy" id="1416533"/>
    <lineage>
        <taxon>Bacteria</taxon>
        <taxon>Bacillati</taxon>
        <taxon>Bacillota</taxon>
        <taxon>Bacilli</taxon>
        <taxon>Bacillales</taxon>
        <taxon>Paenibacillaceae</taxon>
        <taxon>Fontibacillus</taxon>
    </lineage>
</organism>
<evidence type="ECO:0000259" key="2">
    <source>
        <dbReference type="Pfam" id="PF13524"/>
    </source>
</evidence>
<feature type="compositionally biased region" description="Basic and acidic residues" evidence="1">
    <location>
        <begin position="24"/>
        <end position="33"/>
    </location>
</feature>
<feature type="domain" description="Spore protein YkvP/CgeB glycosyl transferase-like" evidence="2">
    <location>
        <begin position="215"/>
        <end position="373"/>
    </location>
</feature>
<feature type="region of interest" description="Disordered" evidence="1">
    <location>
        <begin position="1"/>
        <end position="33"/>
    </location>
</feature>
<dbReference type="OrthoDB" id="110463at2"/>
<evidence type="ECO:0000256" key="1">
    <source>
        <dbReference type="SAM" id="MobiDB-lite"/>
    </source>
</evidence>
<name>A0A369BDZ6_9BACL</name>
<sequence length="378" mass="42904">MITNGMNDSPHFPAGGEVLTSGQRGREDGLRDGFNEGYLRGRANVIVQAARPQLPFRQVRVLYVGSGKGFPYSPIDEAVIATLRQMTAETIVCEPGVPLVELATSTRPDLVLVLDGMEQPVEQMDQLRASGIRTAVWMTDDPYYTDITFPMAPHYDYVFTLERNCVDQYRATGCANVYYLPFAAFPDHYRPTLTRSPLRGNVGFIGSAYWNRVHFLQPIMGQLMDKGLNMNGIWWDRLPEYPAYADRIELGKWMGPTETAEVYSGTKIMINLHRSPFEETVNKNMAAINAVSPNPRTFEISACATLQLIDVREDLASFYTPGVEIETFATAEELLQKVDFYLTHEKERQEIALRALERTYRDHTYSNRIDEMLRIIFG</sequence>
<dbReference type="RefSeq" id="WP_114497018.1">
    <property type="nucleotide sequence ID" value="NZ_QPJW01000004.1"/>
</dbReference>
<dbReference type="EMBL" id="QPJW01000004">
    <property type="protein sequence ID" value="RCX19773.1"/>
    <property type="molecule type" value="Genomic_DNA"/>
</dbReference>
<comment type="caution">
    <text evidence="3">The sequence shown here is derived from an EMBL/GenBank/DDBJ whole genome shotgun (WGS) entry which is preliminary data.</text>
</comment>
<accession>A0A369BDZ6</accession>
<dbReference type="Pfam" id="PF13524">
    <property type="entry name" value="Glyco_trans_1_2"/>
    <property type="match status" value="1"/>
</dbReference>
<proteinExistence type="predicted"/>
<gene>
    <name evidence="3" type="ORF">DFP94_104228</name>
</gene>
<protein>
    <submittedName>
        <fullName evidence="3">Spore maturation protein CgeB</fullName>
    </submittedName>
</protein>
<keyword evidence="4" id="KW-1185">Reference proteome</keyword>
<reference evidence="3 4" key="1">
    <citation type="submission" date="2018-07" db="EMBL/GenBank/DDBJ databases">
        <title>Genomic Encyclopedia of Type Strains, Phase III (KMG-III): the genomes of soil and plant-associated and newly described type strains.</title>
        <authorList>
            <person name="Whitman W."/>
        </authorList>
    </citation>
    <scope>NUCLEOTIDE SEQUENCE [LARGE SCALE GENOMIC DNA]</scope>
    <source>
        <strain evidence="3 4">CECT 8333</strain>
    </source>
</reference>
<dbReference type="Proteomes" id="UP000253090">
    <property type="component" value="Unassembled WGS sequence"/>
</dbReference>
<dbReference type="AlphaFoldDB" id="A0A369BDZ6"/>
<evidence type="ECO:0000313" key="3">
    <source>
        <dbReference type="EMBL" id="RCX19773.1"/>
    </source>
</evidence>
<evidence type="ECO:0000313" key="4">
    <source>
        <dbReference type="Proteomes" id="UP000253090"/>
    </source>
</evidence>